<evidence type="ECO:0000256" key="6">
    <source>
        <dbReference type="RuleBase" id="RU004466"/>
    </source>
</evidence>
<dbReference type="PANTHER" id="PTHR12001:SF69">
    <property type="entry name" value="ALL TRANS-POLYPRENYL-DIPHOSPHATE SYNTHASE PDSS1"/>
    <property type="match status" value="1"/>
</dbReference>
<evidence type="ECO:0000256" key="2">
    <source>
        <dbReference type="ARBA" id="ARBA00006706"/>
    </source>
</evidence>
<dbReference type="Pfam" id="PF00348">
    <property type="entry name" value="polyprenyl_synt"/>
    <property type="match status" value="1"/>
</dbReference>
<dbReference type="PANTHER" id="PTHR12001">
    <property type="entry name" value="GERANYLGERANYL PYROPHOSPHATE SYNTHASE"/>
    <property type="match status" value="1"/>
</dbReference>
<protein>
    <submittedName>
        <fullName evidence="7">Heptaprenyl diphosphate synthase</fullName>
    </submittedName>
</protein>
<gene>
    <name evidence="7" type="ORF">SAMN05216267_104446</name>
</gene>
<dbReference type="RefSeq" id="WP_069465600.1">
    <property type="nucleotide sequence ID" value="NZ_FODD01000044.1"/>
</dbReference>
<evidence type="ECO:0000313" key="8">
    <source>
        <dbReference type="Proteomes" id="UP000181951"/>
    </source>
</evidence>
<dbReference type="Gene3D" id="1.10.600.10">
    <property type="entry name" value="Farnesyl Diphosphate Synthase"/>
    <property type="match status" value="1"/>
</dbReference>
<dbReference type="InterPro" id="IPR000092">
    <property type="entry name" value="Polyprenyl_synt"/>
</dbReference>
<accession>A0A1H8SNR4</accession>
<dbReference type="AlphaFoldDB" id="A0A1H8SNR4"/>
<sequence length="331" mass="35399">MPTLPVHIDDAVLAETLAEGMTEVEERLLKSVESSKDLLDTAARHLVDAGGKRLRPFMVLLAAEFGDGRNPDVVAAAVATELTHIGTLYHDDVMDGAATRRGVPSAHSVWGSRVAVQTGNFLFARSSQLLSGLGEAAIRIHAETFGDLVDGQSAEVCGPGGESDELDHHLRVLNGKTASLFSASGKLGSLLSGAPPEVTECLGRACVAWGLAFQLSDDVRDVTNETAVSGKDPGTDLREGVATLPVMFALRSARPSDARLVQLLEPGRELTDPELLAEALGLLRRHPAIEMARAEVRKWSDVARYEIRALPEVPARAAFETLCDYVVELTH</sequence>
<proteinExistence type="inferred from homology"/>
<keyword evidence="5" id="KW-0460">Magnesium</keyword>
<dbReference type="SFLD" id="SFLDS00005">
    <property type="entry name" value="Isoprenoid_Synthase_Type_I"/>
    <property type="match status" value="1"/>
</dbReference>
<evidence type="ECO:0000256" key="5">
    <source>
        <dbReference type="ARBA" id="ARBA00022842"/>
    </source>
</evidence>
<evidence type="ECO:0000256" key="3">
    <source>
        <dbReference type="ARBA" id="ARBA00022679"/>
    </source>
</evidence>
<organism evidence="7 8">
    <name type="scientific">Actinacidiphila rubida</name>
    <dbReference type="NCBI Taxonomy" id="310780"/>
    <lineage>
        <taxon>Bacteria</taxon>
        <taxon>Bacillati</taxon>
        <taxon>Actinomycetota</taxon>
        <taxon>Actinomycetes</taxon>
        <taxon>Kitasatosporales</taxon>
        <taxon>Streptomycetaceae</taxon>
        <taxon>Actinacidiphila</taxon>
    </lineage>
</organism>
<name>A0A1H8SNR4_9ACTN</name>
<evidence type="ECO:0000313" key="7">
    <source>
        <dbReference type="EMBL" id="SEO80619.1"/>
    </source>
</evidence>
<dbReference type="GO" id="GO:0046872">
    <property type="term" value="F:metal ion binding"/>
    <property type="evidence" value="ECO:0007669"/>
    <property type="project" value="UniProtKB-KW"/>
</dbReference>
<dbReference type="GO" id="GO:0004659">
    <property type="term" value="F:prenyltransferase activity"/>
    <property type="evidence" value="ECO:0007669"/>
    <property type="project" value="InterPro"/>
</dbReference>
<dbReference type="InterPro" id="IPR008949">
    <property type="entry name" value="Isoprenoid_synthase_dom_sf"/>
</dbReference>
<dbReference type="EMBL" id="FODD01000044">
    <property type="protein sequence ID" value="SEO80619.1"/>
    <property type="molecule type" value="Genomic_DNA"/>
</dbReference>
<dbReference type="GO" id="GO:0008299">
    <property type="term" value="P:isoprenoid biosynthetic process"/>
    <property type="evidence" value="ECO:0007669"/>
    <property type="project" value="InterPro"/>
</dbReference>
<dbReference type="Proteomes" id="UP000181951">
    <property type="component" value="Unassembled WGS sequence"/>
</dbReference>
<keyword evidence="4" id="KW-0479">Metal-binding</keyword>
<dbReference type="CDD" id="cd00685">
    <property type="entry name" value="Trans_IPPS_HT"/>
    <property type="match status" value="1"/>
</dbReference>
<evidence type="ECO:0000256" key="4">
    <source>
        <dbReference type="ARBA" id="ARBA00022723"/>
    </source>
</evidence>
<reference evidence="7 8" key="1">
    <citation type="submission" date="2016-10" db="EMBL/GenBank/DDBJ databases">
        <authorList>
            <person name="de Groot N.N."/>
        </authorList>
    </citation>
    <scope>NUCLEOTIDE SEQUENCE [LARGE SCALE GENOMIC DNA]</scope>
    <source>
        <strain evidence="7 8">CGMCC 4.2026</strain>
    </source>
</reference>
<dbReference type="SUPFAM" id="SSF48576">
    <property type="entry name" value="Terpenoid synthases"/>
    <property type="match status" value="1"/>
</dbReference>
<dbReference type="STRING" id="310780.SAMN05216267_104446"/>
<keyword evidence="3 6" id="KW-0808">Transferase</keyword>
<evidence type="ECO:0000256" key="1">
    <source>
        <dbReference type="ARBA" id="ARBA00001946"/>
    </source>
</evidence>
<comment type="cofactor">
    <cofactor evidence="1">
        <name>Mg(2+)</name>
        <dbReference type="ChEBI" id="CHEBI:18420"/>
    </cofactor>
</comment>
<dbReference type="OrthoDB" id="9805316at2"/>
<keyword evidence="8" id="KW-1185">Reference proteome</keyword>
<comment type="similarity">
    <text evidence="2 6">Belongs to the FPP/GGPP synthase family.</text>
</comment>